<keyword evidence="2" id="KW-0472">Membrane</keyword>
<sequence>MFILATTNAHAGTSGNELLLGELDQLLKERITYVRKKENKINYLKQLSSSEASVDKKYDIISRLIEEYSNFQSDSAFQYIEQNRLLAGSLESKDKLLENRFQYIFLCAQAGLLNEAQHALLELEDQYPDMNMSQKAEYNKQYERLYMNLRELAQNSHLEEEYRRQELKYSRIICGLVPRESKDFYYYSFKQNYAEGNLEEAKKDIASYYQLIDSASNEAARALYHLSLIYKIEKDELNEEQSLICSVMADIKSAVKQNRSLRLLAQIRNDKGDIRRAYRYLDISLQDANFYNTRLRNSQIAEAIPIIQKEYQLQRDKQALYLWAGIVISTFFLLLILGIALYLRKKRKDLSVARSQLLSINDKLNRINCEVQEKNEELQSLTSNLMESDRVKEKYIGHFLKLCSMYILKIGDYQKLVNRKIKSGQIEELYKLNSSTQYLLKESKDFYSQFDEAFLQIYPSFVKELNALLKEDQQYTLKEGEFLNAELRICALIRLGIKDSSQIAEFMGYNPVTVYTYRTKVKSRAKDKNNFDQEILKIGSVHASS</sequence>
<dbReference type="AlphaFoldDB" id="A0A412XTM7"/>
<evidence type="ECO:0000313" key="4">
    <source>
        <dbReference type="EMBL" id="RGV48610.1"/>
    </source>
</evidence>
<dbReference type="InterPro" id="IPR045957">
    <property type="entry name" value="DUF6377"/>
</dbReference>
<feature type="domain" description="DUF6377" evidence="3">
    <location>
        <begin position="250"/>
        <end position="504"/>
    </location>
</feature>
<keyword evidence="2" id="KW-1133">Transmembrane helix</keyword>
<proteinExistence type="predicted"/>
<feature type="transmembrane region" description="Helical" evidence="2">
    <location>
        <begin position="320"/>
        <end position="343"/>
    </location>
</feature>
<name>A0A412XTM7_9BACE</name>
<gene>
    <name evidence="4" type="ORF">DWW10_21895</name>
</gene>
<feature type="coiled-coil region" evidence="1">
    <location>
        <begin position="357"/>
        <end position="391"/>
    </location>
</feature>
<dbReference type="Proteomes" id="UP000283850">
    <property type="component" value="Unassembled WGS sequence"/>
</dbReference>
<dbReference type="Pfam" id="PF19904">
    <property type="entry name" value="DUF6377"/>
    <property type="match status" value="1"/>
</dbReference>
<dbReference type="RefSeq" id="WP_118421073.1">
    <property type="nucleotide sequence ID" value="NZ_QRZF01000022.1"/>
</dbReference>
<accession>A0A412XTM7</accession>
<evidence type="ECO:0000256" key="1">
    <source>
        <dbReference type="SAM" id="Coils"/>
    </source>
</evidence>
<dbReference type="EMBL" id="QRZF01000022">
    <property type="protein sequence ID" value="RGV48610.1"/>
    <property type="molecule type" value="Genomic_DNA"/>
</dbReference>
<evidence type="ECO:0000256" key="2">
    <source>
        <dbReference type="SAM" id="Phobius"/>
    </source>
</evidence>
<protein>
    <recommendedName>
        <fullName evidence="3">DUF6377 domain-containing protein</fullName>
    </recommendedName>
</protein>
<keyword evidence="1" id="KW-0175">Coiled coil</keyword>
<reference evidence="4 5" key="1">
    <citation type="submission" date="2018-08" db="EMBL/GenBank/DDBJ databases">
        <title>A genome reference for cultivated species of the human gut microbiota.</title>
        <authorList>
            <person name="Zou Y."/>
            <person name="Xue W."/>
            <person name="Luo G."/>
        </authorList>
    </citation>
    <scope>NUCLEOTIDE SEQUENCE [LARGE SCALE GENOMIC DNA]</scope>
    <source>
        <strain evidence="4 5">AF14-32</strain>
    </source>
</reference>
<evidence type="ECO:0000259" key="3">
    <source>
        <dbReference type="Pfam" id="PF19904"/>
    </source>
</evidence>
<organism evidence="4 5">
    <name type="scientific">Bacteroides intestinalis</name>
    <dbReference type="NCBI Taxonomy" id="329854"/>
    <lineage>
        <taxon>Bacteria</taxon>
        <taxon>Pseudomonadati</taxon>
        <taxon>Bacteroidota</taxon>
        <taxon>Bacteroidia</taxon>
        <taxon>Bacteroidales</taxon>
        <taxon>Bacteroidaceae</taxon>
        <taxon>Bacteroides</taxon>
    </lineage>
</organism>
<evidence type="ECO:0000313" key="5">
    <source>
        <dbReference type="Proteomes" id="UP000283850"/>
    </source>
</evidence>
<keyword evidence="2" id="KW-0812">Transmembrane</keyword>
<comment type="caution">
    <text evidence="4">The sequence shown here is derived from an EMBL/GenBank/DDBJ whole genome shotgun (WGS) entry which is preliminary data.</text>
</comment>